<dbReference type="RefSeq" id="WP_062406266.1">
    <property type="nucleotide sequence ID" value="NZ_CP013652.1"/>
</dbReference>
<dbReference type="SUPFAM" id="SSF53822">
    <property type="entry name" value="Periplasmic binding protein-like I"/>
    <property type="match status" value="1"/>
</dbReference>
<dbReference type="PATRIC" id="fig|162209.4.peg.4"/>
<dbReference type="PANTHER" id="PTHR30036">
    <property type="entry name" value="D-XYLOSE-BINDING PERIPLASMIC PROTEIN"/>
    <property type="match status" value="1"/>
</dbReference>
<evidence type="ECO:0000313" key="4">
    <source>
        <dbReference type="EMBL" id="ALS20405.1"/>
    </source>
</evidence>
<dbReference type="KEGG" id="pnp:IJ22_00130"/>
<protein>
    <submittedName>
        <fullName evidence="4">LacI family transcriptional regulator</fullName>
    </submittedName>
</protein>
<evidence type="ECO:0000256" key="2">
    <source>
        <dbReference type="ARBA" id="ARBA00007639"/>
    </source>
</evidence>
<accession>A0A0U2VYU8</accession>
<dbReference type="InterPro" id="IPR025997">
    <property type="entry name" value="SBP_2_dom"/>
</dbReference>
<organism evidence="4 5">
    <name type="scientific">Paenibacillus naphthalenovorans</name>
    <dbReference type="NCBI Taxonomy" id="162209"/>
    <lineage>
        <taxon>Bacteria</taxon>
        <taxon>Bacillati</taxon>
        <taxon>Bacillota</taxon>
        <taxon>Bacilli</taxon>
        <taxon>Bacillales</taxon>
        <taxon>Paenibacillaceae</taxon>
        <taxon>Paenibacillus</taxon>
    </lineage>
</organism>
<dbReference type="OrthoDB" id="6196975at2"/>
<reference evidence="5" key="1">
    <citation type="submission" date="2015-12" db="EMBL/GenBank/DDBJ databases">
        <title>Complete genome sequences of two moderately thermophilic Paenibacillus species.</title>
        <authorList>
            <person name="Butler R.III."/>
            <person name="Wang J."/>
            <person name="Stark B.C."/>
            <person name="Pombert J.-F."/>
        </authorList>
    </citation>
    <scope>NUCLEOTIDE SEQUENCE [LARGE SCALE GENOMIC DNA]</scope>
    <source>
        <strain evidence="5">32O-Y</strain>
    </source>
</reference>
<dbReference type="AlphaFoldDB" id="A0A0U2VYU8"/>
<feature type="domain" description="Periplasmic binding protein" evidence="3">
    <location>
        <begin position="51"/>
        <end position="303"/>
    </location>
</feature>
<reference evidence="4 5" key="2">
    <citation type="journal article" date="2016" name="Genome Announc.">
        <title>Complete Genome Sequences of Two Interactive Moderate Thermophiles, Paenibacillus napthalenovorans 32O-Y and Paenibacillus sp. 32O-W.</title>
        <authorList>
            <person name="Butler R.R.III."/>
            <person name="Wang J."/>
            <person name="Stark B.C."/>
            <person name="Pombert J.F."/>
        </authorList>
    </citation>
    <scope>NUCLEOTIDE SEQUENCE [LARGE SCALE GENOMIC DNA]</scope>
    <source>
        <strain evidence="4 5">32O-Y</strain>
    </source>
</reference>
<dbReference type="Gene3D" id="3.40.50.2300">
    <property type="match status" value="2"/>
</dbReference>
<dbReference type="Pfam" id="PF13407">
    <property type="entry name" value="Peripla_BP_4"/>
    <property type="match status" value="1"/>
</dbReference>
<keyword evidence="5" id="KW-1185">Reference proteome</keyword>
<dbReference type="InterPro" id="IPR028082">
    <property type="entry name" value="Peripla_BP_I"/>
</dbReference>
<dbReference type="GO" id="GO:0030246">
    <property type="term" value="F:carbohydrate binding"/>
    <property type="evidence" value="ECO:0007669"/>
    <property type="project" value="TreeGrafter"/>
</dbReference>
<gene>
    <name evidence="4" type="ORF">IJ22_00130</name>
</gene>
<dbReference type="Proteomes" id="UP000061660">
    <property type="component" value="Chromosome"/>
</dbReference>
<dbReference type="GO" id="GO:0030288">
    <property type="term" value="C:outer membrane-bounded periplasmic space"/>
    <property type="evidence" value="ECO:0007669"/>
    <property type="project" value="TreeGrafter"/>
</dbReference>
<dbReference type="PROSITE" id="PS51257">
    <property type="entry name" value="PROKAR_LIPOPROTEIN"/>
    <property type="match status" value="1"/>
</dbReference>
<dbReference type="CDD" id="cd06314">
    <property type="entry name" value="PBP1_tmGBP"/>
    <property type="match status" value="1"/>
</dbReference>
<name>A0A0U2VYU8_9BACL</name>
<dbReference type="InterPro" id="IPR050555">
    <property type="entry name" value="Bact_Solute-Bind_Prot2"/>
</dbReference>
<sequence>MSNRKWNLGILLLFILFACLLLSFLLSALRIRELVQPLKSGGVVIDTRHVVLISQELDNPFWRAVEQGAKEAAAAYGMTLEYMGPFRINPAEQIKLLEKSIAAKADAVLIQGINDPYYRTLIDKAMNQGIPVITVDTDEPGSRRLSYVGTDNLEAGKKMGELVVQAAGGQGSIGVLLGKAEADNQRMRLEGFRSVISRYPELAIVDVRSSNISRLQAAGQTEEMLLSHPQIRYLVGFSALDGPGMMEAVERVIPQGVSIFAFDDLEETKEGIRQCRIVSTIVQQPHEMGYHAVSMLNDYFQGNNLQRQHYTAIAVLDRNTAGNGAGGSCR</sequence>
<evidence type="ECO:0000259" key="3">
    <source>
        <dbReference type="Pfam" id="PF13407"/>
    </source>
</evidence>
<dbReference type="PANTHER" id="PTHR30036:SF7">
    <property type="entry name" value="ABC TRANSPORTER PERIPLASMIC-BINDING PROTEIN YPHF"/>
    <property type="match status" value="1"/>
</dbReference>
<dbReference type="STRING" id="162209.IJ22_00130"/>
<proteinExistence type="inferred from homology"/>
<evidence type="ECO:0000256" key="1">
    <source>
        <dbReference type="ARBA" id="ARBA00004196"/>
    </source>
</evidence>
<evidence type="ECO:0000313" key="5">
    <source>
        <dbReference type="Proteomes" id="UP000061660"/>
    </source>
</evidence>
<comment type="similarity">
    <text evidence="2">Belongs to the bacterial solute-binding protein 2 family.</text>
</comment>
<comment type="subcellular location">
    <subcellularLocation>
        <location evidence="1">Cell envelope</location>
    </subcellularLocation>
</comment>
<dbReference type="EMBL" id="CP013652">
    <property type="protein sequence ID" value="ALS20405.1"/>
    <property type="molecule type" value="Genomic_DNA"/>
</dbReference>